<keyword evidence="5 7" id="KW-1133">Transmembrane helix</keyword>
<accession>A0A953HJY3</accession>
<evidence type="ECO:0000313" key="10">
    <source>
        <dbReference type="EMBL" id="MBY5957082.1"/>
    </source>
</evidence>
<keyword evidence="11" id="KW-1185">Reference proteome</keyword>
<dbReference type="RefSeq" id="WP_222578605.1">
    <property type="nucleotide sequence ID" value="NZ_JAHVHU010000003.1"/>
</dbReference>
<organism evidence="10 11">
    <name type="scientific">Membranihabitans marinus</name>
    <dbReference type="NCBI Taxonomy" id="1227546"/>
    <lineage>
        <taxon>Bacteria</taxon>
        <taxon>Pseudomonadati</taxon>
        <taxon>Bacteroidota</taxon>
        <taxon>Saprospiria</taxon>
        <taxon>Saprospirales</taxon>
        <taxon>Saprospiraceae</taxon>
        <taxon>Membranihabitans</taxon>
    </lineage>
</organism>
<feature type="transmembrane region" description="Helical" evidence="7">
    <location>
        <begin position="281"/>
        <end position="304"/>
    </location>
</feature>
<comment type="caution">
    <text evidence="10">The sequence shown here is derived from an EMBL/GenBank/DDBJ whole genome shotgun (WGS) entry which is preliminary data.</text>
</comment>
<dbReference type="GO" id="GO:0098797">
    <property type="term" value="C:plasma membrane protein complex"/>
    <property type="evidence" value="ECO:0007669"/>
    <property type="project" value="TreeGrafter"/>
</dbReference>
<dbReference type="EMBL" id="JAHVHU010000003">
    <property type="protein sequence ID" value="MBY5957082.1"/>
    <property type="molecule type" value="Genomic_DNA"/>
</dbReference>
<gene>
    <name evidence="10" type="ORF">KUV50_02970</name>
</gene>
<evidence type="ECO:0000256" key="6">
    <source>
        <dbReference type="ARBA" id="ARBA00023136"/>
    </source>
</evidence>
<feature type="transmembrane region" description="Helical" evidence="7">
    <location>
        <begin position="21"/>
        <end position="44"/>
    </location>
</feature>
<reference evidence="10" key="1">
    <citation type="submission" date="2021-06" db="EMBL/GenBank/DDBJ databases">
        <title>44 bacteria genomes isolated from Dapeng, Shenzhen.</title>
        <authorList>
            <person name="Zheng W."/>
            <person name="Yu S."/>
            <person name="Huang Y."/>
        </authorList>
    </citation>
    <scope>NUCLEOTIDE SEQUENCE</scope>
    <source>
        <strain evidence="10">DP5N28-2</strain>
    </source>
</reference>
<keyword evidence="3" id="KW-1003">Cell membrane</keyword>
<evidence type="ECO:0000256" key="1">
    <source>
        <dbReference type="ARBA" id="ARBA00004651"/>
    </source>
</evidence>
<keyword evidence="4 7" id="KW-0812">Transmembrane</keyword>
<evidence type="ECO:0000259" key="8">
    <source>
        <dbReference type="Pfam" id="PF02687"/>
    </source>
</evidence>
<evidence type="ECO:0000259" key="9">
    <source>
        <dbReference type="Pfam" id="PF12704"/>
    </source>
</evidence>
<evidence type="ECO:0000313" key="11">
    <source>
        <dbReference type="Proteomes" id="UP000753961"/>
    </source>
</evidence>
<evidence type="ECO:0000256" key="2">
    <source>
        <dbReference type="ARBA" id="ARBA00005236"/>
    </source>
</evidence>
<evidence type="ECO:0000256" key="7">
    <source>
        <dbReference type="SAM" id="Phobius"/>
    </source>
</evidence>
<dbReference type="PANTHER" id="PTHR30489">
    <property type="entry name" value="LIPOPROTEIN-RELEASING SYSTEM TRANSMEMBRANE PROTEIN LOLE"/>
    <property type="match status" value="1"/>
</dbReference>
<dbReference type="InterPro" id="IPR003838">
    <property type="entry name" value="ABC3_permease_C"/>
</dbReference>
<evidence type="ECO:0000256" key="3">
    <source>
        <dbReference type="ARBA" id="ARBA00022475"/>
    </source>
</evidence>
<dbReference type="Pfam" id="PF02687">
    <property type="entry name" value="FtsX"/>
    <property type="match status" value="1"/>
</dbReference>
<name>A0A953HJY3_9BACT</name>
<feature type="domain" description="ABC3 transporter permease C-terminal" evidence="8">
    <location>
        <begin position="282"/>
        <end position="405"/>
    </location>
</feature>
<comment type="similarity">
    <text evidence="2">Belongs to the ABC-4 integral membrane protein family. LolC/E subfamily.</text>
</comment>
<keyword evidence="6 7" id="KW-0472">Membrane</keyword>
<evidence type="ECO:0000256" key="5">
    <source>
        <dbReference type="ARBA" id="ARBA00022989"/>
    </source>
</evidence>
<feature type="transmembrane region" description="Helical" evidence="7">
    <location>
        <begin position="325"/>
        <end position="351"/>
    </location>
</feature>
<dbReference type="InterPro" id="IPR051447">
    <property type="entry name" value="Lipoprotein-release_system"/>
</dbReference>
<sequence>MNSIWYIARKIGFGQGARFTRFMLGLGTVSIALSIAIMILANAITNGFQHQITQKIYDFWGHIHISSGYTNKFFETEAITLDSILLEEIRDLDLTKQGAAGKVRSVDGIIQYPVILQQNDLLEGAIIRSLDSTYRYDVMDQYMVEGSLDSFQMEERSVMLSRSIQRKMDAEVGDRIILYFIKDDQQLPRRFRIRGIYNTGVMEYDDKIVFARTEDIRNILGFELGTFTSYEVSLEKNQDISVYDDYLYQNVVPSEYFNFSIEELWPNIFQWVYMQETNEQLIMVLLLIVSVINMITVFFILVMEKVQVIGLFKALGALNRDVRRIFILLAGRILFFGILIGNGLALVLGYLQQRFQLITLDESEYYISHVPIEFNFSFILMINGIVLIVCVLFMFLPALVISRIRPSKTLRFA</sequence>
<feature type="transmembrane region" description="Helical" evidence="7">
    <location>
        <begin position="378"/>
        <end position="401"/>
    </location>
</feature>
<proteinExistence type="inferred from homology"/>
<dbReference type="Pfam" id="PF12704">
    <property type="entry name" value="MacB_PCD"/>
    <property type="match status" value="1"/>
</dbReference>
<dbReference type="InterPro" id="IPR025857">
    <property type="entry name" value="MacB_PCD"/>
</dbReference>
<dbReference type="AlphaFoldDB" id="A0A953HJY3"/>
<dbReference type="PANTHER" id="PTHR30489:SF0">
    <property type="entry name" value="LIPOPROTEIN-RELEASING SYSTEM TRANSMEMBRANE PROTEIN LOLE"/>
    <property type="match status" value="1"/>
</dbReference>
<feature type="domain" description="MacB-like periplasmic core" evidence="9">
    <location>
        <begin position="29"/>
        <end position="213"/>
    </location>
</feature>
<evidence type="ECO:0000256" key="4">
    <source>
        <dbReference type="ARBA" id="ARBA00022692"/>
    </source>
</evidence>
<dbReference type="Proteomes" id="UP000753961">
    <property type="component" value="Unassembled WGS sequence"/>
</dbReference>
<protein>
    <submittedName>
        <fullName evidence="10">FtsX-like permease family protein</fullName>
    </submittedName>
</protein>
<dbReference type="GO" id="GO:0044874">
    <property type="term" value="P:lipoprotein localization to outer membrane"/>
    <property type="evidence" value="ECO:0007669"/>
    <property type="project" value="TreeGrafter"/>
</dbReference>
<comment type="subcellular location">
    <subcellularLocation>
        <location evidence="1">Cell membrane</location>
        <topology evidence="1">Multi-pass membrane protein</topology>
    </subcellularLocation>
</comment>